<dbReference type="PANTHER" id="PTHR42779">
    <property type="entry name" value="PROTEIN YNJB"/>
    <property type="match status" value="1"/>
</dbReference>
<dbReference type="Pfam" id="PF13416">
    <property type="entry name" value="SBP_bac_8"/>
    <property type="match status" value="1"/>
</dbReference>
<evidence type="ECO:0000313" key="2">
    <source>
        <dbReference type="EMBL" id="QQO09139.1"/>
    </source>
</evidence>
<dbReference type="InterPro" id="IPR006059">
    <property type="entry name" value="SBP"/>
</dbReference>
<dbReference type="Gene3D" id="3.40.190.10">
    <property type="entry name" value="Periplasmic binding protein-like II"/>
    <property type="match status" value="2"/>
</dbReference>
<name>A0A7T8B907_9SPIR</name>
<feature type="signal peptide" evidence="1">
    <location>
        <begin position="1"/>
        <end position="23"/>
    </location>
</feature>
<gene>
    <name evidence="2" type="ORF">JFL75_19765</name>
</gene>
<dbReference type="Proteomes" id="UP000595917">
    <property type="component" value="Chromosome"/>
</dbReference>
<protein>
    <submittedName>
        <fullName evidence="2">Extracellular solute-binding protein</fullName>
    </submittedName>
</protein>
<dbReference type="PANTHER" id="PTHR42779:SF1">
    <property type="entry name" value="PROTEIN YNJB"/>
    <property type="match status" value="1"/>
</dbReference>
<feature type="chain" id="PRO_5031342907" evidence="1">
    <location>
        <begin position="24"/>
        <end position="384"/>
    </location>
</feature>
<dbReference type="RefSeq" id="WP_215626444.1">
    <property type="nucleotide sequence ID" value="NZ_CP067089.2"/>
</dbReference>
<dbReference type="KEGG" id="bhc:JFL75_19765"/>
<dbReference type="EMBL" id="CP067089">
    <property type="protein sequence ID" value="QQO09139.1"/>
    <property type="molecule type" value="Genomic_DNA"/>
</dbReference>
<proteinExistence type="predicted"/>
<dbReference type="SUPFAM" id="SSF53850">
    <property type="entry name" value="Periplasmic binding protein-like II"/>
    <property type="match status" value="1"/>
</dbReference>
<organism evidence="2 3">
    <name type="scientific">Breznakiella homolactica</name>
    <dbReference type="NCBI Taxonomy" id="2798577"/>
    <lineage>
        <taxon>Bacteria</taxon>
        <taxon>Pseudomonadati</taxon>
        <taxon>Spirochaetota</taxon>
        <taxon>Spirochaetia</taxon>
        <taxon>Spirochaetales</taxon>
        <taxon>Breznakiellaceae</taxon>
        <taxon>Breznakiella</taxon>
    </lineage>
</organism>
<reference evidence="2" key="1">
    <citation type="submission" date="2021-01" db="EMBL/GenBank/DDBJ databases">
        <title>Description of Breznakiella homolactica.</title>
        <authorList>
            <person name="Song Y."/>
            <person name="Brune A."/>
        </authorList>
    </citation>
    <scope>NUCLEOTIDE SEQUENCE</scope>
    <source>
        <strain evidence="2">RmG30</strain>
    </source>
</reference>
<keyword evidence="1" id="KW-0732">Signal</keyword>
<keyword evidence="3" id="KW-1185">Reference proteome</keyword>
<evidence type="ECO:0000313" key="3">
    <source>
        <dbReference type="Proteomes" id="UP000595917"/>
    </source>
</evidence>
<evidence type="ECO:0000256" key="1">
    <source>
        <dbReference type="SAM" id="SignalP"/>
    </source>
</evidence>
<accession>A0A7T8B907</accession>
<dbReference type="AlphaFoldDB" id="A0A7T8B907"/>
<sequence length="384" mass="42248">MMKLKKIAVFLMVLLLVAGTVMAGGGKESSGKPEVNVWVSGSDNIRIIYEKLADSFNKNPEYNQYCTVKIQFIATGGGAQTIQDKILAAYKAGQKNTTFDLVESGDDQIAAYMSEGGPEMFLRYDPSKISNLREVTARPALGAEYFVPYRGTTVVMAYNSDVIRTPPKTVQDLTNWIKQNPGRFVYNAAGTGGAGDSFIRSSIYNFMPTEAFMSSDTKWMAQWDKGFAYLAEIHPFMYKSSGRVVYPNKNQGTLDLLASKEIDMCPAWADQAISGVKNGSLPASIKIYQIEPSLTGAVNTFGIPSFGRYPEEAYRFIDFMLSAEAQNLLLAELAAIPLIPNSKLDSGNAATVRDLDVNNFRTQSIGSLSTELNRRWNETIVTLP</sequence>